<name>F4BTU1_METSG</name>
<proteinExistence type="predicted"/>
<dbReference type="SUPFAM" id="SSF51430">
    <property type="entry name" value="NAD(P)-linked oxidoreductase"/>
    <property type="match status" value="1"/>
</dbReference>
<dbReference type="InParanoid" id="F4BTU1"/>
<dbReference type="InterPro" id="IPR023210">
    <property type="entry name" value="NADP_OxRdtase_dom"/>
</dbReference>
<dbReference type="STRING" id="990316.MCON_0053"/>
<evidence type="ECO:0000313" key="3">
    <source>
        <dbReference type="Proteomes" id="UP000007807"/>
    </source>
</evidence>
<sequence>MINTNIKAYPNQEISKWWISMAISTRLFGRTGPSVTRVGLGGEGVLRTYGRGRDALQVIEEAATRGISYFDSAKAYAGSQGYYGSFYRSHQENRSTIFQTSKSAAREYHEARADLFETLEVMGLKSLDLWQIHDLRTRREKEEIESSNGALKAFIEARDSGLTKYIGVTGHHDPEVILAAIESWPLDAVLLPVNPAEAIIGGFMDRVITAALDKGIAVIGMKVLGARNYIAPNLGITPELLIRFALSRDITTAIVGCSSPEEVQQLARLGEDGRPLDPLEEARLMDLFRPHAKSLAYYRGRI</sequence>
<dbReference type="Proteomes" id="UP000007807">
    <property type="component" value="Chromosome"/>
</dbReference>
<keyword evidence="3" id="KW-1185">Reference proteome</keyword>
<dbReference type="InterPro" id="IPR036812">
    <property type="entry name" value="NAD(P)_OxRdtase_dom_sf"/>
</dbReference>
<dbReference type="EMBL" id="CP002565">
    <property type="protein sequence ID" value="AEB66974.1"/>
    <property type="molecule type" value="Genomic_DNA"/>
</dbReference>
<dbReference type="HOGENOM" id="CLU_023205_3_0_2"/>
<dbReference type="Pfam" id="PF00248">
    <property type="entry name" value="Aldo_ket_red"/>
    <property type="match status" value="1"/>
</dbReference>
<dbReference type="Gene3D" id="3.20.20.100">
    <property type="entry name" value="NADP-dependent oxidoreductase domain"/>
    <property type="match status" value="1"/>
</dbReference>
<dbReference type="AlphaFoldDB" id="F4BTU1"/>
<evidence type="ECO:0000259" key="1">
    <source>
        <dbReference type="Pfam" id="PF00248"/>
    </source>
</evidence>
<protein>
    <submittedName>
        <fullName evidence="2">Aldo/keto reductase, putative</fullName>
    </submittedName>
</protein>
<accession>F4BTU1</accession>
<organism evidence="2 3">
    <name type="scientific">Methanothrix soehngenii (strain ATCC 5969 / DSM 3671 / JCM 10134 / NBRC 103675 / OCM 69 / GP-6)</name>
    <name type="common">Methanosaeta concilii</name>
    <dbReference type="NCBI Taxonomy" id="990316"/>
    <lineage>
        <taxon>Archaea</taxon>
        <taxon>Methanobacteriati</taxon>
        <taxon>Methanobacteriota</taxon>
        <taxon>Stenosarchaea group</taxon>
        <taxon>Methanomicrobia</taxon>
        <taxon>Methanotrichales</taxon>
        <taxon>Methanotrichaceae</taxon>
        <taxon>Methanothrix</taxon>
    </lineage>
</organism>
<reference evidence="2 3" key="1">
    <citation type="journal article" date="2011" name="J. Bacteriol.">
        <title>Complete genome sequence of Methanosaeta concilii, a specialist in aceticlastic methanogenesis.</title>
        <authorList>
            <person name="Barber R.D."/>
            <person name="Zhang L."/>
            <person name="Harnack M."/>
            <person name="Olson M.V."/>
            <person name="Kaul R."/>
            <person name="Ingram-Smith C."/>
            <person name="Smith K.S."/>
        </authorList>
    </citation>
    <scope>NUCLEOTIDE SEQUENCE [LARGE SCALE GENOMIC DNA]</scope>
    <source>
        <strain evidence="3">ATCC 5969 / DSM 3671 / JCM 10134 / NBRC 103675 / OCM 69 / GP-6</strain>
    </source>
</reference>
<feature type="domain" description="NADP-dependent oxidoreductase" evidence="1">
    <location>
        <begin position="52"/>
        <end position="225"/>
    </location>
</feature>
<gene>
    <name evidence="2" type="ordered locus">MCON_0053</name>
</gene>
<dbReference type="PANTHER" id="PTHR43312">
    <property type="entry name" value="D-THREO-ALDOSE 1-DEHYDROGENASE"/>
    <property type="match status" value="1"/>
</dbReference>
<evidence type="ECO:0000313" key="2">
    <source>
        <dbReference type="EMBL" id="AEB66974.1"/>
    </source>
</evidence>
<dbReference type="PANTHER" id="PTHR43312:SF1">
    <property type="entry name" value="NADP-DEPENDENT OXIDOREDUCTASE DOMAIN-CONTAINING PROTEIN"/>
    <property type="match status" value="1"/>
</dbReference>
<dbReference type="KEGG" id="mcj:MCON_0053"/>
<dbReference type="InterPro" id="IPR053135">
    <property type="entry name" value="AKR2_Oxidoreductase"/>
</dbReference>
<dbReference type="CDD" id="cd19100">
    <property type="entry name" value="AKR_unchar"/>
    <property type="match status" value="1"/>
</dbReference>